<evidence type="ECO:0000313" key="5">
    <source>
        <dbReference type="EnsemblPlants" id="Kaladp0061s0044.1.v1.1"/>
    </source>
</evidence>
<protein>
    <recommendedName>
        <fullName evidence="4">SET domain-containing protein</fullName>
    </recommendedName>
</protein>
<dbReference type="Pfam" id="PF00856">
    <property type="entry name" value="SET"/>
    <property type="match status" value="1"/>
</dbReference>
<dbReference type="SUPFAM" id="SSF81822">
    <property type="entry name" value="RuBisCo LSMT C-terminal, substrate-binding domain"/>
    <property type="match status" value="1"/>
</dbReference>
<dbReference type="InterPro" id="IPR050600">
    <property type="entry name" value="SETD3_SETD6_MTase"/>
</dbReference>
<dbReference type="PROSITE" id="PS50280">
    <property type="entry name" value="SET"/>
    <property type="match status" value="1"/>
</dbReference>
<dbReference type="InterPro" id="IPR044431">
    <property type="entry name" value="SET_RBCMT"/>
</dbReference>
<keyword evidence="2" id="KW-0808">Transferase</keyword>
<dbReference type="PANTHER" id="PTHR13271">
    <property type="entry name" value="UNCHARACTERIZED PUTATIVE METHYLTRANSFERASE"/>
    <property type="match status" value="1"/>
</dbReference>
<dbReference type="InterPro" id="IPR046341">
    <property type="entry name" value="SET_dom_sf"/>
</dbReference>
<dbReference type="InterPro" id="IPR015353">
    <property type="entry name" value="Rubisco_LSMT_subst-bd"/>
</dbReference>
<keyword evidence="6" id="KW-1185">Reference proteome</keyword>
<organism evidence="5 6">
    <name type="scientific">Kalanchoe fedtschenkoi</name>
    <name type="common">Lavender scallops</name>
    <name type="synonym">South American air plant</name>
    <dbReference type="NCBI Taxonomy" id="63787"/>
    <lineage>
        <taxon>Eukaryota</taxon>
        <taxon>Viridiplantae</taxon>
        <taxon>Streptophyta</taxon>
        <taxon>Embryophyta</taxon>
        <taxon>Tracheophyta</taxon>
        <taxon>Spermatophyta</taxon>
        <taxon>Magnoliopsida</taxon>
        <taxon>eudicotyledons</taxon>
        <taxon>Gunneridae</taxon>
        <taxon>Pentapetalae</taxon>
        <taxon>Saxifragales</taxon>
        <taxon>Crassulaceae</taxon>
        <taxon>Kalanchoe</taxon>
    </lineage>
</organism>
<dbReference type="AlphaFoldDB" id="A0A7N0UDF7"/>
<dbReference type="GO" id="GO:0032259">
    <property type="term" value="P:methylation"/>
    <property type="evidence" value="ECO:0007669"/>
    <property type="project" value="UniProtKB-KW"/>
</dbReference>
<evidence type="ECO:0000256" key="3">
    <source>
        <dbReference type="ARBA" id="ARBA00022691"/>
    </source>
</evidence>
<dbReference type="Gramene" id="Kaladp0061s0044.1.v1.1">
    <property type="protein sequence ID" value="Kaladp0061s0044.1.v1.1"/>
    <property type="gene ID" value="Kaladp0061s0044.v1.1"/>
</dbReference>
<dbReference type="InterPro" id="IPR001214">
    <property type="entry name" value="SET_dom"/>
</dbReference>
<dbReference type="Proteomes" id="UP000594263">
    <property type="component" value="Unplaced"/>
</dbReference>
<dbReference type="Pfam" id="PF09273">
    <property type="entry name" value="Rubis-subs-bind"/>
    <property type="match status" value="1"/>
</dbReference>
<dbReference type="OMA" id="ACIKEME"/>
<accession>A0A7N0UDF7</accession>
<name>A0A7N0UDF7_KALFE</name>
<dbReference type="InterPro" id="IPR036464">
    <property type="entry name" value="Rubisco_LSMT_subst-bd_sf"/>
</dbReference>
<dbReference type="EnsemblPlants" id="Kaladp0061s0044.1.v1.1">
    <property type="protein sequence ID" value="Kaladp0061s0044.1.v1.1"/>
    <property type="gene ID" value="Kaladp0061s0044.v1.1"/>
</dbReference>
<proteinExistence type="predicted"/>
<dbReference type="SUPFAM" id="SSF82199">
    <property type="entry name" value="SET domain"/>
    <property type="match status" value="1"/>
</dbReference>
<sequence>MQLRSRIGSVCCCVQSRPIGATWKHFTTSSSMSSAEVRNCIDKECEDFLPWLEKKAGVGISSHLTVGKSSYGRCLVASKSIMEGECMLKVPFSVQITEDNMRPEILSMLGDEVGNVTRLALLILIEQKMGEGSEWAPYIRHLPRPGEMHNAVLWSDRELQMVRQSSMFLETAKLKAQLEKDFMHIKRVFQHLPEVFEDVSFHDFIHAYTLVTSRAWERQNCPSLIPFADFVNHDGSSEADLLGDIDKQCSEVIADRDYIAGEQVLIRYGKFSNATLLFDFGFTHPNNVYDQVCIELCIPAWDPLRSKKIELLQKHCTPAIRDINGFNSSWNSFTIKEVRLNSKIGRGIPQSLRAFARVLCSSSLEEIEDLEMEATNNDGRLARLPLKDASKEFQAHQLLIACIRQHIEDYDESIKCLERLDYSASSAMGASLDIRRNMAKDLLKGELRILNSAYIWLKAHSSKI</sequence>
<dbReference type="PANTHER" id="PTHR13271:SF134">
    <property type="entry name" value="OS01G0976450 PROTEIN"/>
    <property type="match status" value="1"/>
</dbReference>
<dbReference type="Gene3D" id="3.90.1420.10">
    <property type="entry name" value="Rubisco LSMT, substrate-binding domain"/>
    <property type="match status" value="1"/>
</dbReference>
<evidence type="ECO:0000256" key="1">
    <source>
        <dbReference type="ARBA" id="ARBA00022603"/>
    </source>
</evidence>
<dbReference type="CDD" id="cd19179">
    <property type="entry name" value="SET_RBCMT"/>
    <property type="match status" value="1"/>
</dbReference>
<dbReference type="FunFam" id="3.90.1410.10:FF:000005">
    <property type="entry name" value="Ribulose-1,5 bisphosphate carboxylase/oxygenase large subunit N-methyltransferase, chloroplastic"/>
    <property type="match status" value="1"/>
</dbReference>
<dbReference type="GO" id="GO:0016279">
    <property type="term" value="F:protein-lysine N-methyltransferase activity"/>
    <property type="evidence" value="ECO:0007669"/>
    <property type="project" value="InterPro"/>
</dbReference>
<keyword evidence="3" id="KW-0949">S-adenosyl-L-methionine</keyword>
<evidence type="ECO:0000313" key="6">
    <source>
        <dbReference type="Proteomes" id="UP000594263"/>
    </source>
</evidence>
<evidence type="ECO:0000259" key="4">
    <source>
        <dbReference type="PROSITE" id="PS50280"/>
    </source>
</evidence>
<dbReference type="Gene3D" id="3.90.1410.10">
    <property type="entry name" value="set domain protein methyltransferase, domain 1"/>
    <property type="match status" value="1"/>
</dbReference>
<reference evidence="5" key="1">
    <citation type="submission" date="2021-01" db="UniProtKB">
        <authorList>
            <consortium name="EnsemblPlants"/>
        </authorList>
    </citation>
    <scope>IDENTIFICATION</scope>
</reference>
<evidence type="ECO:0000256" key="2">
    <source>
        <dbReference type="ARBA" id="ARBA00022679"/>
    </source>
</evidence>
<feature type="domain" description="SET" evidence="4">
    <location>
        <begin position="56"/>
        <end position="269"/>
    </location>
</feature>
<keyword evidence="1" id="KW-0489">Methyltransferase</keyword>